<feature type="compositionally biased region" description="Basic and acidic residues" evidence="1">
    <location>
        <begin position="1"/>
        <end position="13"/>
    </location>
</feature>
<reference evidence="3" key="1">
    <citation type="journal article" date="2019" name="Curr. Biol.">
        <title>Genome Sequence of Striga asiatica Provides Insight into the Evolution of Plant Parasitism.</title>
        <authorList>
            <person name="Yoshida S."/>
            <person name="Kim S."/>
            <person name="Wafula E.K."/>
            <person name="Tanskanen J."/>
            <person name="Kim Y.M."/>
            <person name="Honaas L."/>
            <person name="Yang Z."/>
            <person name="Spallek T."/>
            <person name="Conn C.E."/>
            <person name="Ichihashi Y."/>
            <person name="Cheong K."/>
            <person name="Cui S."/>
            <person name="Der J.P."/>
            <person name="Gundlach H."/>
            <person name="Jiao Y."/>
            <person name="Hori C."/>
            <person name="Ishida J.K."/>
            <person name="Kasahara H."/>
            <person name="Kiba T."/>
            <person name="Kim M.S."/>
            <person name="Koo N."/>
            <person name="Laohavisit A."/>
            <person name="Lee Y.H."/>
            <person name="Lumba S."/>
            <person name="McCourt P."/>
            <person name="Mortimer J.C."/>
            <person name="Mutuku J.M."/>
            <person name="Nomura T."/>
            <person name="Sasaki-Sekimoto Y."/>
            <person name="Seto Y."/>
            <person name="Wang Y."/>
            <person name="Wakatake T."/>
            <person name="Sakakibara H."/>
            <person name="Demura T."/>
            <person name="Yamaguchi S."/>
            <person name="Yoneyama K."/>
            <person name="Manabe R.I."/>
            <person name="Nelson D.C."/>
            <person name="Schulman A.H."/>
            <person name="Timko M.P."/>
            <person name="dePamphilis C.W."/>
            <person name="Choi D."/>
            <person name="Shirasu K."/>
        </authorList>
    </citation>
    <scope>NUCLEOTIDE SEQUENCE [LARGE SCALE GENOMIC DNA]</scope>
    <source>
        <strain evidence="3">cv. UVA1</strain>
    </source>
</reference>
<sequence>MDELGPDKREVGEGRSGGSPPEAAAVVARRQTAMNQKFGLRNGFGYKYTCNEAFCGHTIQENIFTFPLPKDKSVREGFANKWNSSAEELFCVIIQGFVQTKGMTKESDILDAFENIRQACLT</sequence>
<evidence type="ECO:0000313" key="2">
    <source>
        <dbReference type="EMBL" id="GER41262.1"/>
    </source>
</evidence>
<name>A0A5A7Q8F3_STRAF</name>
<accession>A0A5A7Q8F3</accession>
<feature type="region of interest" description="Disordered" evidence="1">
    <location>
        <begin position="1"/>
        <end position="23"/>
    </location>
</feature>
<dbReference type="Proteomes" id="UP000325081">
    <property type="component" value="Unassembled WGS sequence"/>
</dbReference>
<dbReference type="AlphaFoldDB" id="A0A5A7Q8F3"/>
<dbReference type="EMBL" id="BKCP01006071">
    <property type="protein sequence ID" value="GER41262.1"/>
    <property type="molecule type" value="Genomic_DNA"/>
</dbReference>
<proteinExistence type="predicted"/>
<gene>
    <name evidence="2" type="ORF">STAS_17971</name>
</gene>
<evidence type="ECO:0000256" key="1">
    <source>
        <dbReference type="SAM" id="MobiDB-lite"/>
    </source>
</evidence>
<protein>
    <submittedName>
        <fullName evidence="2">Disease resistance protein</fullName>
    </submittedName>
</protein>
<evidence type="ECO:0000313" key="3">
    <source>
        <dbReference type="Proteomes" id="UP000325081"/>
    </source>
</evidence>
<organism evidence="2 3">
    <name type="scientific">Striga asiatica</name>
    <name type="common">Asiatic witchweed</name>
    <name type="synonym">Buchnera asiatica</name>
    <dbReference type="NCBI Taxonomy" id="4170"/>
    <lineage>
        <taxon>Eukaryota</taxon>
        <taxon>Viridiplantae</taxon>
        <taxon>Streptophyta</taxon>
        <taxon>Embryophyta</taxon>
        <taxon>Tracheophyta</taxon>
        <taxon>Spermatophyta</taxon>
        <taxon>Magnoliopsida</taxon>
        <taxon>eudicotyledons</taxon>
        <taxon>Gunneridae</taxon>
        <taxon>Pentapetalae</taxon>
        <taxon>asterids</taxon>
        <taxon>lamiids</taxon>
        <taxon>Lamiales</taxon>
        <taxon>Orobanchaceae</taxon>
        <taxon>Buchnereae</taxon>
        <taxon>Striga</taxon>
    </lineage>
</organism>
<comment type="caution">
    <text evidence="2">The sequence shown here is derived from an EMBL/GenBank/DDBJ whole genome shotgun (WGS) entry which is preliminary data.</text>
</comment>
<keyword evidence="3" id="KW-1185">Reference proteome</keyword>